<evidence type="ECO:0000256" key="3">
    <source>
        <dbReference type="ARBA" id="ARBA00022884"/>
    </source>
</evidence>
<accession>A0A514CPR2</accession>
<dbReference type="AlphaFoldDB" id="A0A514CPR2"/>
<dbReference type="PROSITE" id="PS00548">
    <property type="entry name" value="RIBOSOMAL_S3"/>
    <property type="match status" value="1"/>
</dbReference>
<evidence type="ECO:0000256" key="9">
    <source>
        <dbReference type="RuleBase" id="RU003626"/>
    </source>
</evidence>
<comment type="subunit">
    <text evidence="7 9">Part of the 30S ribosomal subunit.</text>
</comment>
<dbReference type="InterPro" id="IPR036419">
    <property type="entry name" value="Ribosomal_S3_C_sf"/>
</dbReference>
<dbReference type="PANTHER" id="PTHR11760:SF19">
    <property type="entry name" value="SMALL RIBOSOMAL SUBUNIT PROTEIN US3C"/>
    <property type="match status" value="1"/>
</dbReference>
<dbReference type="CDD" id="cd02412">
    <property type="entry name" value="KH-II_30S_S3"/>
    <property type="match status" value="1"/>
</dbReference>
<dbReference type="HAMAP" id="MF_01309_B">
    <property type="entry name" value="Ribosomal_uS3_B"/>
    <property type="match status" value="1"/>
</dbReference>
<keyword evidence="3 7" id="KW-0694">RNA-binding</keyword>
<dbReference type="InterPro" id="IPR004044">
    <property type="entry name" value="KH_dom_type_2"/>
</dbReference>
<keyword evidence="4 7" id="KW-0689">Ribosomal protein</keyword>
<dbReference type="GO" id="GO:0019843">
    <property type="term" value="F:rRNA binding"/>
    <property type="evidence" value="ECO:0007669"/>
    <property type="project" value="UniProtKB-UniRule"/>
</dbReference>
<sequence length="221" mass="25104">MGQKVHPLGFRLVTTQTHHSKWFSKFQLYPLLLEEDTAIREHLNKVSREAGISKIKINRNGQGNKLKIEILSGRPGVLVGKDGIQLAATYKSLTQIIKRVRAKYDDLQDIIFVIKIIKLEEPDAEAALIGDFVVQQLEKRVAFRRAIRKAIKRAQVANIPGVKIQIGGRLNGAEIARKEWIREGRVPLHTLRADIDYAEKRANTIYGVLGVKVWLFKNEIL</sequence>
<dbReference type="InterPro" id="IPR018280">
    <property type="entry name" value="Ribosomal_uS3_CS"/>
</dbReference>
<evidence type="ECO:0000256" key="5">
    <source>
        <dbReference type="ARBA" id="ARBA00023274"/>
    </source>
</evidence>
<dbReference type="GO" id="GO:0003735">
    <property type="term" value="F:structural constituent of ribosome"/>
    <property type="evidence" value="ECO:0007669"/>
    <property type="project" value="InterPro"/>
</dbReference>
<proteinExistence type="inferred from homology"/>
<evidence type="ECO:0000259" key="10">
    <source>
        <dbReference type="PROSITE" id="PS50823"/>
    </source>
</evidence>
<keyword evidence="9 11" id="KW-0934">Plastid</keyword>
<organism evidence="11">
    <name type="scientific">Octactis speculum</name>
    <dbReference type="NCBI Taxonomy" id="3111310"/>
    <lineage>
        <taxon>Eukaryota</taxon>
        <taxon>Sar</taxon>
        <taxon>Stramenopiles</taxon>
        <taxon>Ochrophyta</taxon>
        <taxon>Dictyochophyceae</taxon>
        <taxon>Dictyochales</taxon>
        <taxon>Dictyochaceae</taxon>
        <taxon>Octactis</taxon>
    </lineage>
</organism>
<geneLocation type="chloroplast" evidence="11"/>
<evidence type="ECO:0000256" key="2">
    <source>
        <dbReference type="ARBA" id="ARBA00022730"/>
    </source>
</evidence>
<dbReference type="InterPro" id="IPR015946">
    <property type="entry name" value="KH_dom-like_a/b"/>
</dbReference>
<evidence type="ECO:0000256" key="6">
    <source>
        <dbReference type="ARBA" id="ARBA00035154"/>
    </source>
</evidence>
<dbReference type="Gene3D" id="3.30.1140.32">
    <property type="entry name" value="Ribosomal protein S3, C-terminal domain"/>
    <property type="match status" value="1"/>
</dbReference>
<keyword evidence="2 7" id="KW-0699">rRNA-binding</keyword>
<reference evidence="11" key="1">
    <citation type="submission" date="2019-02" db="EMBL/GenBank/DDBJ databases">
        <title>Dictyochophyceae plastid genomes reveal unusual variability of their organisation.</title>
        <authorList>
            <person name="Han K.Y."/>
            <person name="Maciszewski K."/>
            <person name="Graf L."/>
            <person name="Andersen R.A."/>
            <person name="Karnkowska A."/>
            <person name="Yoon H.S."/>
        </authorList>
    </citation>
    <scope>NUCLEOTIDE SEQUENCE</scope>
</reference>
<evidence type="ECO:0000256" key="7">
    <source>
        <dbReference type="HAMAP-Rule" id="MF_01309"/>
    </source>
</evidence>
<evidence type="ECO:0000313" key="11">
    <source>
        <dbReference type="EMBL" id="QDH81754.1"/>
    </source>
</evidence>
<dbReference type="InterPro" id="IPR009019">
    <property type="entry name" value="KH_sf_prok-type"/>
</dbReference>
<feature type="domain" description="KH type-2" evidence="10">
    <location>
        <begin position="39"/>
        <end position="118"/>
    </location>
</feature>
<dbReference type="RefSeq" id="YP_009677093.1">
    <property type="nucleotide sequence ID" value="NC_043929.1"/>
</dbReference>
<protein>
    <recommendedName>
        <fullName evidence="6 7">Small ribosomal subunit protein uS3c</fullName>
    </recommendedName>
</protein>
<dbReference type="Pfam" id="PF00189">
    <property type="entry name" value="Ribosomal_S3_C"/>
    <property type="match status" value="1"/>
</dbReference>
<dbReference type="GeneID" id="40868948"/>
<dbReference type="EMBL" id="MK561359">
    <property type="protein sequence ID" value="QDH81754.1"/>
    <property type="molecule type" value="Genomic_DNA"/>
</dbReference>
<dbReference type="GO" id="GO:0022627">
    <property type="term" value="C:cytosolic small ribosomal subunit"/>
    <property type="evidence" value="ECO:0007669"/>
    <property type="project" value="TreeGrafter"/>
</dbReference>
<dbReference type="GO" id="GO:0009507">
    <property type="term" value="C:chloroplast"/>
    <property type="evidence" value="ECO:0007669"/>
    <property type="project" value="UniProtKB-SubCell"/>
</dbReference>
<dbReference type="SUPFAM" id="SSF54814">
    <property type="entry name" value="Prokaryotic type KH domain (KH-domain type II)"/>
    <property type="match status" value="1"/>
</dbReference>
<evidence type="ECO:0000256" key="8">
    <source>
        <dbReference type="RuleBase" id="RU003624"/>
    </source>
</evidence>
<dbReference type="PANTHER" id="PTHR11760">
    <property type="entry name" value="30S/40S RIBOSOMAL PROTEIN S3"/>
    <property type="match status" value="1"/>
</dbReference>
<dbReference type="InterPro" id="IPR001351">
    <property type="entry name" value="Ribosomal_uS3_C"/>
</dbReference>
<evidence type="ECO:0000256" key="4">
    <source>
        <dbReference type="ARBA" id="ARBA00022980"/>
    </source>
</evidence>
<keyword evidence="5 7" id="KW-0687">Ribonucleoprotein</keyword>
<gene>
    <name evidence="7 11" type="primary">rps3</name>
</gene>
<dbReference type="Gene3D" id="3.30.300.20">
    <property type="match status" value="1"/>
</dbReference>
<comment type="subcellular location">
    <subcellularLocation>
        <location evidence="7 9">Plastid</location>
        <location evidence="7 9">Chloroplast</location>
    </subcellularLocation>
</comment>
<keyword evidence="9 11" id="KW-0150">Chloroplast</keyword>
<dbReference type="NCBIfam" id="TIGR01009">
    <property type="entry name" value="rpsC_bact"/>
    <property type="match status" value="1"/>
</dbReference>
<comment type="similarity">
    <text evidence="1 7 8">Belongs to the universal ribosomal protein uS3 family.</text>
</comment>
<evidence type="ECO:0000256" key="1">
    <source>
        <dbReference type="ARBA" id="ARBA00010761"/>
    </source>
</evidence>
<dbReference type="PROSITE" id="PS50823">
    <property type="entry name" value="KH_TYPE_2"/>
    <property type="match status" value="1"/>
</dbReference>
<dbReference type="GO" id="GO:0006412">
    <property type="term" value="P:translation"/>
    <property type="evidence" value="ECO:0007669"/>
    <property type="project" value="UniProtKB-UniRule"/>
</dbReference>
<dbReference type="Pfam" id="PF07650">
    <property type="entry name" value="KH_2"/>
    <property type="match status" value="1"/>
</dbReference>
<name>A0A514CPR2_9STRA</name>
<dbReference type="InterPro" id="IPR005704">
    <property type="entry name" value="Ribosomal_uS3_bac-typ"/>
</dbReference>
<dbReference type="SUPFAM" id="SSF54821">
    <property type="entry name" value="Ribosomal protein S3 C-terminal domain"/>
    <property type="match status" value="1"/>
</dbReference>
<dbReference type="InterPro" id="IPR057258">
    <property type="entry name" value="Ribosomal_uS3"/>
</dbReference>